<accession>A0A0F8WYZ3</accession>
<name>A0A0F8WYZ3_9ZZZZ</name>
<evidence type="ECO:0000313" key="1">
    <source>
        <dbReference type="EMBL" id="KKK53695.1"/>
    </source>
</evidence>
<organism evidence="1">
    <name type="scientific">marine sediment metagenome</name>
    <dbReference type="NCBI Taxonomy" id="412755"/>
    <lineage>
        <taxon>unclassified sequences</taxon>
        <taxon>metagenomes</taxon>
        <taxon>ecological metagenomes</taxon>
    </lineage>
</organism>
<dbReference type="EMBL" id="LAZR01066372">
    <property type="protein sequence ID" value="KKK53695.1"/>
    <property type="molecule type" value="Genomic_DNA"/>
</dbReference>
<proteinExistence type="predicted"/>
<sequence length="126" mass="13928">MKKFLLIFLLFVSVALSQTTTQNIGVTRGDATTFRFNYNYPGITATYEIYFTVKATQEIGDDALITKANTLGGGGNTEIEIIISSSVSFPSRKIITVKLLTTDTDTFALPFYYYDVVITNPDDAID</sequence>
<reference evidence="1" key="1">
    <citation type="journal article" date="2015" name="Nature">
        <title>Complex archaea that bridge the gap between prokaryotes and eukaryotes.</title>
        <authorList>
            <person name="Spang A."/>
            <person name="Saw J.H."/>
            <person name="Jorgensen S.L."/>
            <person name="Zaremba-Niedzwiedzka K."/>
            <person name="Martijn J."/>
            <person name="Lind A.E."/>
            <person name="van Eijk R."/>
            <person name="Schleper C."/>
            <person name="Guy L."/>
            <person name="Ettema T.J."/>
        </authorList>
    </citation>
    <scope>NUCLEOTIDE SEQUENCE</scope>
</reference>
<dbReference type="AlphaFoldDB" id="A0A0F8WYZ3"/>
<comment type="caution">
    <text evidence="1">The sequence shown here is derived from an EMBL/GenBank/DDBJ whole genome shotgun (WGS) entry which is preliminary data.</text>
</comment>
<gene>
    <name evidence="1" type="ORF">LCGC14_3092190</name>
</gene>
<feature type="non-terminal residue" evidence="1">
    <location>
        <position position="126"/>
    </location>
</feature>
<protein>
    <submittedName>
        <fullName evidence="1">Uncharacterized protein</fullName>
    </submittedName>
</protein>